<evidence type="ECO:0000256" key="2">
    <source>
        <dbReference type="SAM" id="Phobius"/>
    </source>
</evidence>
<evidence type="ECO:0008006" key="5">
    <source>
        <dbReference type="Google" id="ProtNLM"/>
    </source>
</evidence>
<feature type="region of interest" description="Disordered" evidence="1">
    <location>
        <begin position="119"/>
        <end position="152"/>
    </location>
</feature>
<keyword evidence="2" id="KW-0472">Membrane</keyword>
<reference evidence="3" key="1">
    <citation type="journal article" date="2020" name="Stud. Mycol.">
        <title>101 Dothideomycetes genomes: a test case for predicting lifestyles and emergence of pathogens.</title>
        <authorList>
            <person name="Haridas S."/>
            <person name="Albert R."/>
            <person name="Binder M."/>
            <person name="Bloem J."/>
            <person name="Labutti K."/>
            <person name="Salamov A."/>
            <person name="Andreopoulos B."/>
            <person name="Baker S."/>
            <person name="Barry K."/>
            <person name="Bills G."/>
            <person name="Bluhm B."/>
            <person name="Cannon C."/>
            <person name="Castanera R."/>
            <person name="Culley D."/>
            <person name="Daum C."/>
            <person name="Ezra D."/>
            <person name="Gonzalez J."/>
            <person name="Henrissat B."/>
            <person name="Kuo A."/>
            <person name="Liang C."/>
            <person name="Lipzen A."/>
            <person name="Lutzoni F."/>
            <person name="Magnuson J."/>
            <person name="Mondo S."/>
            <person name="Nolan M."/>
            <person name="Ohm R."/>
            <person name="Pangilinan J."/>
            <person name="Park H.-J."/>
            <person name="Ramirez L."/>
            <person name="Alfaro M."/>
            <person name="Sun H."/>
            <person name="Tritt A."/>
            <person name="Yoshinaga Y."/>
            <person name="Zwiers L.-H."/>
            <person name="Turgeon B."/>
            <person name="Goodwin S."/>
            <person name="Spatafora J."/>
            <person name="Crous P."/>
            <person name="Grigoriev I."/>
        </authorList>
    </citation>
    <scope>NUCLEOTIDE SEQUENCE</scope>
    <source>
        <strain evidence="3">CBS 109.77</strain>
    </source>
</reference>
<evidence type="ECO:0000313" key="3">
    <source>
        <dbReference type="EMBL" id="KAF2787322.1"/>
    </source>
</evidence>
<keyword evidence="4" id="KW-1185">Reference proteome</keyword>
<feature type="compositionally biased region" description="Low complexity" evidence="1">
    <location>
        <begin position="120"/>
        <end position="145"/>
    </location>
</feature>
<accession>A0A6A6WTB9</accession>
<dbReference type="AlphaFoldDB" id="A0A6A6WTB9"/>
<proteinExistence type="predicted"/>
<keyword evidence="2" id="KW-0812">Transmembrane</keyword>
<evidence type="ECO:0000256" key="1">
    <source>
        <dbReference type="SAM" id="MobiDB-lite"/>
    </source>
</evidence>
<evidence type="ECO:0000313" key="4">
    <source>
        <dbReference type="Proteomes" id="UP000799757"/>
    </source>
</evidence>
<dbReference type="OrthoDB" id="5358884at2759"/>
<name>A0A6A6WTB9_9PLEO</name>
<sequence length="273" mass="28942">MTGTPHSGHQPEPHDAGLELKPQEGLEVRHPHSNLEVYQVYNPHQTSEQWAHWNEEAAYKEAVPQKKIFGLPRHTFWLIVVLAVVVITGAVGGGVGGSVAVQKAKSQSPVKTIEVVEAQTYSSPNSTPSTSPISPSSTTTAAPATYTPPSPSSLARVDAACPASPILIAYGTKAYFNCLKSTDLPGGDLVGMTAYSIQQCIDACTTMNVRSQKIVCIAISVGAELSLQYTKDTGANCWLKGNGSTTDTKETWSSARLCVDADCKEVVGSADPK</sequence>
<dbReference type="Proteomes" id="UP000799757">
    <property type="component" value="Unassembled WGS sequence"/>
</dbReference>
<keyword evidence="2" id="KW-1133">Transmembrane helix</keyword>
<gene>
    <name evidence="3" type="ORF">K505DRAFT_343040</name>
</gene>
<protein>
    <recommendedName>
        <fullName evidence="5">Apple domain-containing protein</fullName>
    </recommendedName>
</protein>
<feature type="transmembrane region" description="Helical" evidence="2">
    <location>
        <begin position="76"/>
        <end position="101"/>
    </location>
</feature>
<organism evidence="3 4">
    <name type="scientific">Melanomma pulvis-pyrius CBS 109.77</name>
    <dbReference type="NCBI Taxonomy" id="1314802"/>
    <lineage>
        <taxon>Eukaryota</taxon>
        <taxon>Fungi</taxon>
        <taxon>Dikarya</taxon>
        <taxon>Ascomycota</taxon>
        <taxon>Pezizomycotina</taxon>
        <taxon>Dothideomycetes</taxon>
        <taxon>Pleosporomycetidae</taxon>
        <taxon>Pleosporales</taxon>
        <taxon>Melanommataceae</taxon>
        <taxon>Melanomma</taxon>
    </lineage>
</organism>
<dbReference type="EMBL" id="MU002333">
    <property type="protein sequence ID" value="KAF2787322.1"/>
    <property type="molecule type" value="Genomic_DNA"/>
</dbReference>